<organism evidence="1 2">
    <name type="scientific">Flavobacterium hydrophilum</name>
    <dbReference type="NCBI Taxonomy" id="2211445"/>
    <lineage>
        <taxon>Bacteria</taxon>
        <taxon>Pseudomonadati</taxon>
        <taxon>Bacteroidota</taxon>
        <taxon>Flavobacteriia</taxon>
        <taxon>Flavobacteriales</taxon>
        <taxon>Flavobacteriaceae</taxon>
        <taxon>Flavobacterium</taxon>
    </lineage>
</organism>
<protein>
    <submittedName>
        <fullName evidence="1">Uncharacterized protein</fullName>
    </submittedName>
</protein>
<gene>
    <name evidence="1" type="ORF">DMB68_15690</name>
</gene>
<dbReference type="Proteomes" id="UP000247681">
    <property type="component" value="Unassembled WGS sequence"/>
</dbReference>
<accession>A0A2V4BY20</accession>
<dbReference type="EMBL" id="QJHL01000004">
    <property type="protein sequence ID" value="PXY43891.1"/>
    <property type="molecule type" value="Genomic_DNA"/>
</dbReference>
<evidence type="ECO:0000313" key="1">
    <source>
        <dbReference type="EMBL" id="PXY43891.1"/>
    </source>
</evidence>
<reference evidence="1 2" key="1">
    <citation type="submission" date="2018-05" db="EMBL/GenBank/DDBJ databases">
        <title>Flavobacterium sp. strain IMCC34758, incomplete genome.</title>
        <authorList>
            <person name="Joung Y."/>
        </authorList>
    </citation>
    <scope>NUCLEOTIDE SEQUENCE [LARGE SCALE GENOMIC DNA]</scope>
    <source>
        <strain evidence="1 2">IMCC34758</strain>
    </source>
</reference>
<evidence type="ECO:0000313" key="2">
    <source>
        <dbReference type="Proteomes" id="UP000247681"/>
    </source>
</evidence>
<proteinExistence type="predicted"/>
<keyword evidence="2" id="KW-1185">Reference proteome</keyword>
<comment type="caution">
    <text evidence="1">The sequence shown here is derived from an EMBL/GenBank/DDBJ whole genome shotgun (WGS) entry which is preliminary data.</text>
</comment>
<sequence length="334" mass="39279">MTFQVVFSQRALIKGRVQNTGTYSDRTVFVIVNDTINKLRKHNTLLYKTAKANAIKNKIDFKYDNNKFNTDFNQLNNNKDHKTQTDSLGNFEIRANLTDSLFFESYAHITQKYAVADLVKKKNLNLKLKLEPCEVWPEHPEKPTKLYVFVGKKIKAWNSPPGHCNLPSDSRTLAKYEVVKNIYGDYPKDTIQFTSYAHSAPLPQNYSPFKSNFTQYDYTLLYILEYQGELIQVKYLFDDVYMTKEGRWASPLKPKNLFHTITPDSVNQPELLNFVDPIEFTYDERFEKQIIENFPDPYFKIDNGKIFITHGFYVEDLFRIRKTGRLRGFDYLIR</sequence>
<dbReference type="AlphaFoldDB" id="A0A2V4BY20"/>
<name>A0A2V4BY20_9FLAO</name>